<keyword evidence="3" id="KW-1185">Reference proteome</keyword>
<dbReference type="GO" id="GO:0006396">
    <property type="term" value="P:RNA processing"/>
    <property type="evidence" value="ECO:0007669"/>
    <property type="project" value="InterPro"/>
</dbReference>
<dbReference type="SUPFAM" id="SSF69065">
    <property type="entry name" value="RNase III domain-like"/>
    <property type="match status" value="1"/>
</dbReference>
<dbReference type="Gene3D" id="1.10.1520.10">
    <property type="entry name" value="Ribonuclease III domain"/>
    <property type="match status" value="1"/>
</dbReference>
<dbReference type="Proteomes" id="UP001221142">
    <property type="component" value="Unassembled WGS sequence"/>
</dbReference>
<feature type="compositionally biased region" description="Basic and acidic residues" evidence="1">
    <location>
        <begin position="414"/>
        <end position="425"/>
    </location>
</feature>
<evidence type="ECO:0000256" key="1">
    <source>
        <dbReference type="SAM" id="MobiDB-lite"/>
    </source>
</evidence>
<dbReference type="EMBL" id="JARKIF010000130">
    <property type="protein sequence ID" value="KAJ7603677.1"/>
    <property type="molecule type" value="Genomic_DNA"/>
</dbReference>
<reference evidence="2" key="1">
    <citation type="submission" date="2023-03" db="EMBL/GenBank/DDBJ databases">
        <title>Massive genome expansion in bonnet fungi (Mycena s.s.) driven by repeated elements and novel gene families across ecological guilds.</title>
        <authorList>
            <consortium name="Lawrence Berkeley National Laboratory"/>
            <person name="Harder C.B."/>
            <person name="Miyauchi S."/>
            <person name="Viragh M."/>
            <person name="Kuo A."/>
            <person name="Thoen E."/>
            <person name="Andreopoulos B."/>
            <person name="Lu D."/>
            <person name="Skrede I."/>
            <person name="Drula E."/>
            <person name="Henrissat B."/>
            <person name="Morin E."/>
            <person name="Kohler A."/>
            <person name="Barry K."/>
            <person name="LaButti K."/>
            <person name="Morin E."/>
            <person name="Salamov A."/>
            <person name="Lipzen A."/>
            <person name="Mereny Z."/>
            <person name="Hegedus B."/>
            <person name="Baldrian P."/>
            <person name="Stursova M."/>
            <person name="Weitz H."/>
            <person name="Taylor A."/>
            <person name="Grigoriev I.V."/>
            <person name="Nagy L.G."/>
            <person name="Martin F."/>
            <person name="Kauserud H."/>
        </authorList>
    </citation>
    <scope>NUCLEOTIDE SEQUENCE</scope>
    <source>
        <strain evidence="2">9284</strain>
    </source>
</reference>
<evidence type="ECO:0000313" key="2">
    <source>
        <dbReference type="EMBL" id="KAJ7603677.1"/>
    </source>
</evidence>
<accession>A0AAD7AY24</accession>
<proteinExistence type="predicted"/>
<organism evidence="2 3">
    <name type="scientific">Roridomyces roridus</name>
    <dbReference type="NCBI Taxonomy" id="1738132"/>
    <lineage>
        <taxon>Eukaryota</taxon>
        <taxon>Fungi</taxon>
        <taxon>Dikarya</taxon>
        <taxon>Basidiomycota</taxon>
        <taxon>Agaricomycotina</taxon>
        <taxon>Agaricomycetes</taxon>
        <taxon>Agaricomycetidae</taxon>
        <taxon>Agaricales</taxon>
        <taxon>Marasmiineae</taxon>
        <taxon>Mycenaceae</taxon>
        <taxon>Roridomyces</taxon>
    </lineage>
</organism>
<dbReference type="InterPro" id="IPR036389">
    <property type="entry name" value="RNase_III_sf"/>
</dbReference>
<evidence type="ECO:0000313" key="3">
    <source>
        <dbReference type="Proteomes" id="UP001221142"/>
    </source>
</evidence>
<dbReference type="AlphaFoldDB" id="A0AAD7AY24"/>
<sequence>MQLFPFLATRLDRALWRGPIYRGLGPHRALSVGGGRFRGPISITAQRSMLLCMIPCLLVPGLFTLDLLPCCGPIPGMPHMCRIFESLVGAIGLSLGFINTLAWLRLLFDPWIQALRRSTQSSSLPTKTEKNAYEARLGCFVTGVVPLGPDLDSQDLLYLRADSSVLKSLKADNIPGIIGAGRNIWEGLDSSRVEFGKEYPPALPIVDIEPHILTAVLTDLDCSLHWGEHVNSNPGFRSLGLHLYRAVLTASPIEDSPWLECGELDDIRTVCTGTPLVARLGLLYKLNKHTRTLRRVGDDATWISQDESETAFYALVGFVYVKLGWTDLYRWLKALLAPWIAAFVAGDFAGHEGAQSRRRLRLEEAAVKERKNDLRQKKLAEQCAVRECGPDRPRKKQSNKNNKPYSKPYSKATLPRDGKSFHSRH</sequence>
<name>A0AAD7AY24_9AGAR</name>
<gene>
    <name evidence="2" type="ORF">FB45DRAFT_959469</name>
</gene>
<feature type="region of interest" description="Disordered" evidence="1">
    <location>
        <begin position="385"/>
        <end position="425"/>
    </location>
</feature>
<comment type="caution">
    <text evidence="2">The sequence shown here is derived from an EMBL/GenBank/DDBJ whole genome shotgun (WGS) entry which is preliminary data.</text>
</comment>
<protein>
    <submittedName>
        <fullName evidence="2">Uncharacterized protein</fullName>
    </submittedName>
</protein>
<dbReference type="GO" id="GO:0004525">
    <property type="term" value="F:ribonuclease III activity"/>
    <property type="evidence" value="ECO:0007669"/>
    <property type="project" value="InterPro"/>
</dbReference>